<evidence type="ECO:0000313" key="2">
    <source>
        <dbReference type="Proteomes" id="UP001139516"/>
    </source>
</evidence>
<protein>
    <submittedName>
        <fullName evidence="1">Uncharacterized protein</fullName>
    </submittedName>
</protein>
<name>A0A9X2BYC9_9PROT</name>
<reference evidence="1" key="1">
    <citation type="submission" date="2022-04" db="EMBL/GenBank/DDBJ databases">
        <title>Roseomonas acroporae sp. nov., isolated from coral Acropora digitifera.</title>
        <authorList>
            <person name="Sun H."/>
        </authorList>
    </citation>
    <scope>NUCLEOTIDE SEQUENCE</scope>
    <source>
        <strain evidence="1">NAR14</strain>
    </source>
</reference>
<evidence type="ECO:0000313" key="1">
    <source>
        <dbReference type="EMBL" id="MCK8788276.1"/>
    </source>
</evidence>
<proteinExistence type="predicted"/>
<sequence>MVKALVNRGGSANDATADTLYAAFGKLNDNTDELYSKTSDASAAIAALQASVGAIDFESKTLVDAATIATAITARDGQYSASISGTRLLGLPTGAQAGGRYVWRIALTGTTTLTFAS</sequence>
<dbReference type="RefSeq" id="WP_248670316.1">
    <property type="nucleotide sequence ID" value="NZ_JALPRX010000257.1"/>
</dbReference>
<gene>
    <name evidence="1" type="ORF">M0638_28395</name>
</gene>
<dbReference type="Proteomes" id="UP001139516">
    <property type="component" value="Unassembled WGS sequence"/>
</dbReference>
<dbReference type="SUPFAM" id="SSF50017">
    <property type="entry name" value="gp9"/>
    <property type="match status" value="1"/>
</dbReference>
<keyword evidence="2" id="KW-1185">Reference proteome</keyword>
<dbReference type="InterPro" id="IPR036240">
    <property type="entry name" value="Gp9-like_sf"/>
</dbReference>
<accession>A0A9X2BYC9</accession>
<dbReference type="AlphaFoldDB" id="A0A9X2BYC9"/>
<dbReference type="EMBL" id="JALPRX010000257">
    <property type="protein sequence ID" value="MCK8788276.1"/>
    <property type="molecule type" value="Genomic_DNA"/>
</dbReference>
<comment type="caution">
    <text evidence="1">The sequence shown here is derived from an EMBL/GenBank/DDBJ whole genome shotgun (WGS) entry which is preliminary data.</text>
</comment>
<organism evidence="1 2">
    <name type="scientific">Roseomonas acroporae</name>
    <dbReference type="NCBI Taxonomy" id="2937791"/>
    <lineage>
        <taxon>Bacteria</taxon>
        <taxon>Pseudomonadati</taxon>
        <taxon>Pseudomonadota</taxon>
        <taxon>Alphaproteobacteria</taxon>
        <taxon>Acetobacterales</taxon>
        <taxon>Roseomonadaceae</taxon>
        <taxon>Roseomonas</taxon>
    </lineage>
</organism>
<feature type="non-terminal residue" evidence="1">
    <location>
        <position position="117"/>
    </location>
</feature>